<reference evidence="1" key="1">
    <citation type="submission" date="2020-03" db="EMBL/GenBank/DDBJ databases">
        <title>Draft sequencing of Paenibacilllus sp. S3N08.</title>
        <authorList>
            <person name="Kim D.-U."/>
        </authorList>
    </citation>
    <scope>NUCLEOTIDE SEQUENCE</scope>
    <source>
        <strain evidence="1">S3N08</strain>
    </source>
</reference>
<sequence length="69" mass="7740">MNWSQESGLSVGLDILMSVKQELDMGGSFRNERYTAQVADFSVSVNQEAVNNAEQTYPLLVFQELPISR</sequence>
<evidence type="ECO:0000313" key="2">
    <source>
        <dbReference type="Proteomes" id="UP001165962"/>
    </source>
</evidence>
<proteinExistence type="predicted"/>
<keyword evidence="2" id="KW-1185">Reference proteome</keyword>
<dbReference type="EMBL" id="JAAOIW010000022">
    <property type="protein sequence ID" value="NHN34763.1"/>
    <property type="molecule type" value="Genomic_DNA"/>
</dbReference>
<protein>
    <submittedName>
        <fullName evidence="1">Uncharacterized protein</fullName>
    </submittedName>
</protein>
<accession>A0ABX0JFS5</accession>
<dbReference type="Proteomes" id="UP001165962">
    <property type="component" value="Unassembled WGS sequence"/>
</dbReference>
<name>A0ABX0JFS5_9BACL</name>
<evidence type="ECO:0000313" key="1">
    <source>
        <dbReference type="EMBL" id="NHN34763.1"/>
    </source>
</evidence>
<organism evidence="1 2">
    <name type="scientific">Paenibacillus agricola</name>
    <dbReference type="NCBI Taxonomy" id="2716264"/>
    <lineage>
        <taxon>Bacteria</taxon>
        <taxon>Bacillati</taxon>
        <taxon>Bacillota</taxon>
        <taxon>Bacilli</taxon>
        <taxon>Bacillales</taxon>
        <taxon>Paenibacillaceae</taxon>
        <taxon>Paenibacillus</taxon>
    </lineage>
</organism>
<gene>
    <name evidence="1" type="ORF">G9U52_34000</name>
</gene>
<dbReference type="RefSeq" id="WP_166156328.1">
    <property type="nucleotide sequence ID" value="NZ_JAAOIW010000022.1"/>
</dbReference>
<comment type="caution">
    <text evidence="1">The sequence shown here is derived from an EMBL/GenBank/DDBJ whole genome shotgun (WGS) entry which is preliminary data.</text>
</comment>